<name>A0A9W9FX66_9EURO</name>
<evidence type="ECO:0000313" key="4">
    <source>
        <dbReference type="EMBL" id="KAJ5107197.1"/>
    </source>
</evidence>
<dbReference type="EMBL" id="JAPQKH010000003">
    <property type="protein sequence ID" value="KAJ5107197.1"/>
    <property type="molecule type" value="Genomic_DNA"/>
</dbReference>
<dbReference type="InterPro" id="IPR002110">
    <property type="entry name" value="Ankyrin_rpt"/>
</dbReference>
<protein>
    <recommendedName>
        <fullName evidence="3">Nephrocystin 3-like N-terminal domain-containing protein</fullName>
    </recommendedName>
</protein>
<dbReference type="OrthoDB" id="7464126at2759"/>
<dbReference type="InterPro" id="IPR056884">
    <property type="entry name" value="NPHP3-like_N"/>
</dbReference>
<dbReference type="SUPFAM" id="SSF48403">
    <property type="entry name" value="Ankyrin repeat"/>
    <property type="match status" value="1"/>
</dbReference>
<reference evidence="4" key="2">
    <citation type="journal article" date="2023" name="IMA Fungus">
        <title>Comparative genomic study of the Penicillium genus elucidates a diverse pangenome and 15 lateral gene transfer events.</title>
        <authorList>
            <person name="Petersen C."/>
            <person name="Sorensen T."/>
            <person name="Nielsen M.R."/>
            <person name="Sondergaard T.E."/>
            <person name="Sorensen J.L."/>
            <person name="Fitzpatrick D.A."/>
            <person name="Frisvad J.C."/>
            <person name="Nielsen K.L."/>
        </authorList>
    </citation>
    <scope>NUCLEOTIDE SEQUENCE</scope>
    <source>
        <strain evidence="4">IBT 30069</strain>
    </source>
</reference>
<feature type="domain" description="Nephrocystin 3-like N-terminal" evidence="3">
    <location>
        <begin position="102"/>
        <end position="287"/>
    </location>
</feature>
<dbReference type="PROSITE" id="PS50297">
    <property type="entry name" value="ANK_REP_REGION"/>
    <property type="match status" value="1"/>
</dbReference>
<evidence type="ECO:0000313" key="5">
    <source>
        <dbReference type="Proteomes" id="UP001149165"/>
    </source>
</evidence>
<evidence type="ECO:0000259" key="3">
    <source>
        <dbReference type="Pfam" id="PF24883"/>
    </source>
</evidence>
<dbReference type="Gene3D" id="3.40.50.300">
    <property type="entry name" value="P-loop containing nucleotide triphosphate hydrolases"/>
    <property type="match status" value="1"/>
</dbReference>
<dbReference type="SUPFAM" id="SSF52540">
    <property type="entry name" value="P-loop containing nucleoside triphosphate hydrolases"/>
    <property type="match status" value="1"/>
</dbReference>
<dbReference type="PROSITE" id="PS50088">
    <property type="entry name" value="ANK_REPEAT"/>
    <property type="match status" value="1"/>
</dbReference>
<organism evidence="4 5">
    <name type="scientific">Penicillium angulare</name>
    <dbReference type="NCBI Taxonomy" id="116970"/>
    <lineage>
        <taxon>Eukaryota</taxon>
        <taxon>Fungi</taxon>
        <taxon>Dikarya</taxon>
        <taxon>Ascomycota</taxon>
        <taxon>Pezizomycotina</taxon>
        <taxon>Eurotiomycetes</taxon>
        <taxon>Eurotiomycetidae</taxon>
        <taxon>Eurotiales</taxon>
        <taxon>Aspergillaceae</taxon>
        <taxon>Penicillium</taxon>
    </lineage>
</organism>
<keyword evidence="5" id="KW-1185">Reference proteome</keyword>
<dbReference type="AlphaFoldDB" id="A0A9W9FX66"/>
<dbReference type="PANTHER" id="PTHR10039:SF16">
    <property type="entry name" value="GPI INOSITOL-DEACYLASE"/>
    <property type="match status" value="1"/>
</dbReference>
<dbReference type="Proteomes" id="UP001149165">
    <property type="component" value="Unassembled WGS sequence"/>
</dbReference>
<keyword evidence="2" id="KW-0040">ANK repeat</keyword>
<comment type="caution">
    <text evidence="4">The sequence shown here is derived from an EMBL/GenBank/DDBJ whole genome shotgun (WGS) entry which is preliminary data.</text>
</comment>
<dbReference type="Pfam" id="PF24883">
    <property type="entry name" value="NPHP3_N"/>
    <property type="match status" value="1"/>
</dbReference>
<feature type="repeat" description="ANK" evidence="2">
    <location>
        <begin position="864"/>
        <end position="896"/>
    </location>
</feature>
<dbReference type="Pfam" id="PF12796">
    <property type="entry name" value="Ank_2"/>
    <property type="match status" value="2"/>
</dbReference>
<dbReference type="InterPro" id="IPR036770">
    <property type="entry name" value="Ankyrin_rpt-contain_sf"/>
</dbReference>
<accession>A0A9W9FX66</accession>
<dbReference type="Gene3D" id="1.25.40.20">
    <property type="entry name" value="Ankyrin repeat-containing domain"/>
    <property type="match status" value="1"/>
</dbReference>
<keyword evidence="1" id="KW-0677">Repeat</keyword>
<dbReference type="SMART" id="SM00248">
    <property type="entry name" value="ANK"/>
    <property type="match status" value="7"/>
</dbReference>
<evidence type="ECO:0000256" key="1">
    <source>
        <dbReference type="ARBA" id="ARBA00022737"/>
    </source>
</evidence>
<evidence type="ECO:0000256" key="2">
    <source>
        <dbReference type="PROSITE-ProRule" id="PRU00023"/>
    </source>
</evidence>
<gene>
    <name evidence="4" type="ORF">N7456_003872</name>
</gene>
<proteinExistence type="predicted"/>
<sequence>MDNERFLSDQLLRYPVTPSPFGLSHQIPGALESIIDSTERMIRRLEAPQDFPVFDMHRFECMEPEQQVRQVDYEERNRVLDWISPVEYEIHFDNISESKCPGTCDWLLGHRQYREWIESPSSRLLHMRGPSGCGKSVLTTAVVEQLKNETERPIEGLAYFFCKCEDQYRREALPVLRSLVRQLASSRDNPSAFRKSILVKRERASLRSWQLRRLNFLSQGKAADTDCKLTVPECREQLIESINLYGITYIILDGLDEVDPDQLHVLLGELGKVMSQTLDGNFKLFLSGGSTENTGIDAAGLSVAIRPIDTRGDIEKFLAAEVDHFQELHEEFPINTIKENIVNRIVESCDGIFLCADIHMSQLLWKDFPSLAWAEEKLKTLPKGLEATYAQLWKEAEEHGPHLAQKMKHALMWVMFAPHPMKTKDILAAVRLDVDNRQIKLLDVVGRDSLLQFLRNLLKTDSYDRLIFYHRSTREFFMDHPDFTKGRSEISQICFLSLLKTFDPYSGGRLAFHSQNPFNPTHQFSRHLQTCWPFYAQTLTRDDAAFQSLKEFIGPSDSCSPCFKRWYSKVFPDRTRMAGIRSLEIQNLNGASIAVPQFTASPIFAIVYFSLHELFSEYLEDFGYRIWARNIADEKLITVAAKVGCLPICEALVGKGIPVRKLSTEEFSCSALANAAYYGRLDVVKYLVKRAAEEVSNLPEFAMGGEQGDIRRAPEEEIAAKKELYNALEAAVRGGHVNVMRCLVEEGKADAKDHPSHGSLLATAAERGNPDVVKYLVEEAKMDLNVPPQAWLFNCPLVIAIRDSNMGLLRYLVEDVKTDVNILYESGLYGNPLGVAASSGNREIVKYLVEVGKADIDLLDRDGVEGNALSSAAGRGHLEVVKYLVEKGADVNLQFGSEDRPRKNALRKAALLEELDVVKYLVEEAGADLYLLLLQGDRADNTYSEPYRGEVLQYIQEYVRSRDSPMST</sequence>
<reference evidence="4" key="1">
    <citation type="submission" date="2022-11" db="EMBL/GenBank/DDBJ databases">
        <authorList>
            <person name="Petersen C."/>
        </authorList>
    </citation>
    <scope>NUCLEOTIDE SEQUENCE</scope>
    <source>
        <strain evidence="4">IBT 30069</strain>
    </source>
</reference>
<dbReference type="InterPro" id="IPR027417">
    <property type="entry name" value="P-loop_NTPase"/>
</dbReference>
<dbReference type="PANTHER" id="PTHR10039">
    <property type="entry name" value="AMELOGENIN"/>
    <property type="match status" value="1"/>
</dbReference>